<dbReference type="Gene3D" id="3.40.630.30">
    <property type="match status" value="1"/>
</dbReference>
<dbReference type="GO" id="GO:0016747">
    <property type="term" value="F:acyltransferase activity, transferring groups other than amino-acyl groups"/>
    <property type="evidence" value="ECO:0007669"/>
    <property type="project" value="InterPro"/>
</dbReference>
<dbReference type="InterPro" id="IPR016181">
    <property type="entry name" value="Acyl_CoA_acyltransferase"/>
</dbReference>
<name>A0A6J6MWK9_9ZZZZ</name>
<feature type="domain" description="N-acetyltransferase" evidence="1">
    <location>
        <begin position="1"/>
        <end position="151"/>
    </location>
</feature>
<sequence>MRLAEISTTDTYALRQAVLRDHMDNKNVSFPEDNLPGVVHLGIFDDNDELVATSSWVPLNYEPLPERRGVQLRGMATAKHAQSSGLGGMLIEAGAARFAEAGFDLLWARARDVALDFYARHNCVVVGNGFLEQATQLPHHVVVRHLSDQAV</sequence>
<evidence type="ECO:0000259" key="1">
    <source>
        <dbReference type="PROSITE" id="PS51186"/>
    </source>
</evidence>
<dbReference type="InterPro" id="IPR000182">
    <property type="entry name" value="GNAT_dom"/>
</dbReference>
<dbReference type="CDD" id="cd04301">
    <property type="entry name" value="NAT_SF"/>
    <property type="match status" value="1"/>
</dbReference>
<accession>A0A6J6MWK9</accession>
<reference evidence="2" key="1">
    <citation type="submission" date="2020-05" db="EMBL/GenBank/DDBJ databases">
        <authorList>
            <person name="Chiriac C."/>
            <person name="Salcher M."/>
            <person name="Ghai R."/>
            <person name="Kavagutti S V."/>
        </authorList>
    </citation>
    <scope>NUCLEOTIDE SEQUENCE</scope>
</reference>
<dbReference type="EMBL" id="CAEZXM010000002">
    <property type="protein sequence ID" value="CAB4678347.1"/>
    <property type="molecule type" value="Genomic_DNA"/>
</dbReference>
<dbReference type="AlphaFoldDB" id="A0A6J6MWK9"/>
<dbReference type="Pfam" id="PF00583">
    <property type="entry name" value="Acetyltransf_1"/>
    <property type="match status" value="1"/>
</dbReference>
<dbReference type="PROSITE" id="PS51186">
    <property type="entry name" value="GNAT"/>
    <property type="match status" value="1"/>
</dbReference>
<evidence type="ECO:0000313" key="2">
    <source>
        <dbReference type="EMBL" id="CAB4678347.1"/>
    </source>
</evidence>
<gene>
    <name evidence="2" type="ORF">UFOPK2366_00032</name>
</gene>
<protein>
    <submittedName>
        <fullName evidence="2">Unannotated protein</fullName>
    </submittedName>
</protein>
<organism evidence="2">
    <name type="scientific">freshwater metagenome</name>
    <dbReference type="NCBI Taxonomy" id="449393"/>
    <lineage>
        <taxon>unclassified sequences</taxon>
        <taxon>metagenomes</taxon>
        <taxon>ecological metagenomes</taxon>
    </lineage>
</organism>
<dbReference type="SUPFAM" id="SSF55729">
    <property type="entry name" value="Acyl-CoA N-acyltransferases (Nat)"/>
    <property type="match status" value="1"/>
</dbReference>
<proteinExistence type="predicted"/>